<gene>
    <name evidence="1" type="ORF">MoryE10_32920</name>
</gene>
<protein>
    <recommendedName>
        <fullName evidence="3">YbdD/YjiX family protein</fullName>
    </recommendedName>
</protein>
<dbReference type="RefSeq" id="WP_221047703.1">
    <property type="nucleotide sequence ID" value="NZ_AP019782.1"/>
</dbReference>
<dbReference type="EMBL" id="AP019782">
    <property type="protein sequence ID" value="BBL72686.1"/>
    <property type="molecule type" value="Genomic_DNA"/>
</dbReference>
<dbReference type="KEGG" id="moz:MoryE10_32920"/>
<proteinExistence type="predicted"/>
<evidence type="ECO:0000313" key="1">
    <source>
        <dbReference type="EMBL" id="BBL72686.1"/>
    </source>
</evidence>
<dbReference type="Pfam" id="PF04328">
    <property type="entry name" value="Sel_put"/>
    <property type="match status" value="1"/>
</dbReference>
<sequence length="74" mass="8699">MPAAITELFKTARWKSAIACAWRGLRRVSGDDAYERYLDHWRRCHAGEGGEPLSRRAFFRAELERKWNGVRRCC</sequence>
<reference evidence="1" key="1">
    <citation type="submission" date="2019-06" db="EMBL/GenBank/DDBJ databases">
        <title>Complete genome sequence of Methylogaea oryzae strain JCM16910.</title>
        <authorList>
            <person name="Asakawa S."/>
        </authorList>
    </citation>
    <scope>NUCLEOTIDE SEQUENCE</scope>
    <source>
        <strain evidence="1">E10</strain>
    </source>
</reference>
<evidence type="ECO:0008006" key="3">
    <source>
        <dbReference type="Google" id="ProtNLM"/>
    </source>
</evidence>
<dbReference type="AlphaFoldDB" id="A0A8D5AJR2"/>
<keyword evidence="2" id="KW-1185">Reference proteome</keyword>
<accession>A0A8D5AJR2</accession>
<dbReference type="Proteomes" id="UP000824988">
    <property type="component" value="Chromosome"/>
</dbReference>
<evidence type="ECO:0000313" key="2">
    <source>
        <dbReference type="Proteomes" id="UP000824988"/>
    </source>
</evidence>
<dbReference type="InterPro" id="IPR007423">
    <property type="entry name" value="Sel_put"/>
</dbReference>
<organism evidence="1 2">
    <name type="scientific">Methylogaea oryzae</name>
    <dbReference type="NCBI Taxonomy" id="1295382"/>
    <lineage>
        <taxon>Bacteria</taxon>
        <taxon>Pseudomonadati</taxon>
        <taxon>Pseudomonadota</taxon>
        <taxon>Gammaproteobacteria</taxon>
        <taxon>Methylococcales</taxon>
        <taxon>Methylococcaceae</taxon>
        <taxon>Methylogaea</taxon>
    </lineage>
</organism>
<name>A0A8D5AJR2_9GAMM</name>